<dbReference type="GO" id="GO:0008168">
    <property type="term" value="F:methyltransferase activity"/>
    <property type="evidence" value="ECO:0007669"/>
    <property type="project" value="UniProtKB-KW"/>
</dbReference>
<dbReference type="Pfam" id="PF13489">
    <property type="entry name" value="Methyltransf_23"/>
    <property type="match status" value="1"/>
</dbReference>
<dbReference type="RefSeq" id="WP_181760843.1">
    <property type="nucleotide sequence ID" value="NZ_BMCR01000003.1"/>
</dbReference>
<proteinExistence type="predicted"/>
<dbReference type="GO" id="GO:0032259">
    <property type="term" value="P:methylation"/>
    <property type="evidence" value="ECO:0007669"/>
    <property type="project" value="UniProtKB-KW"/>
</dbReference>
<dbReference type="SUPFAM" id="SSF53335">
    <property type="entry name" value="S-adenosyl-L-methionine-dependent methyltransferases"/>
    <property type="match status" value="1"/>
</dbReference>
<evidence type="ECO:0000313" key="2">
    <source>
        <dbReference type="Proteomes" id="UP000559404"/>
    </source>
</evidence>
<dbReference type="CDD" id="cd02440">
    <property type="entry name" value="AdoMet_MTases"/>
    <property type="match status" value="1"/>
</dbReference>
<reference evidence="1 2" key="2">
    <citation type="submission" date="2020-08" db="EMBL/GenBank/DDBJ databases">
        <title>Stappia taiwanensis sp. nov., isolated from a coastal thermal spring.</title>
        <authorList>
            <person name="Kampfer P."/>
        </authorList>
    </citation>
    <scope>NUCLEOTIDE SEQUENCE [LARGE SCALE GENOMIC DNA]</scope>
    <source>
        <strain evidence="1 2">DSM 23284</strain>
    </source>
</reference>
<keyword evidence="2" id="KW-1185">Reference proteome</keyword>
<dbReference type="PANTHER" id="PTHR43861">
    <property type="entry name" value="TRANS-ACONITATE 2-METHYLTRANSFERASE-RELATED"/>
    <property type="match status" value="1"/>
</dbReference>
<gene>
    <name evidence="1" type="ORF">H1W37_13390</name>
</gene>
<accession>A0A838XQA3</accession>
<comment type="caution">
    <text evidence="1">The sequence shown here is derived from an EMBL/GenBank/DDBJ whole genome shotgun (WGS) entry which is preliminary data.</text>
</comment>
<dbReference type="AlphaFoldDB" id="A0A838XQA3"/>
<dbReference type="Proteomes" id="UP000559404">
    <property type="component" value="Unassembled WGS sequence"/>
</dbReference>
<sequence length="356" mass="38773">MTSLSTLIATPTEVFVCDACAHVQSPDLPDVQAFYDREYRISLQSDEHDQLYEQRDDGPVFRTGHQASLVLGLDLPDGAKVLDFGAAKATTLRAVLKQRPDLHPHVFDVSEDYREHWNGWVDAADQATYRLPEAWTGRFDLITAHFVLEHVTDPVGILAELRACLAPGGRLFFTVPDPVGNSGDLLVADHLNHFTTSSLTEALHRAGLRPLAIRQDQFRGAHVVLATPALNGETLGPATGAASCAETVRDLLKNWEHALSSIDAAQIDGKTFAIYGAGFYGTLIASRLPEKPVCFLDRNPHLQGTEHIGCPVLTPEACPVGVELIFAGLNPDHARRILPADAAWKPDGARIVYLNG</sequence>
<organism evidence="1 2">
    <name type="scientific">Stappia taiwanensis</name>
    <dbReference type="NCBI Taxonomy" id="992267"/>
    <lineage>
        <taxon>Bacteria</taxon>
        <taxon>Pseudomonadati</taxon>
        <taxon>Pseudomonadota</taxon>
        <taxon>Alphaproteobacteria</taxon>
        <taxon>Hyphomicrobiales</taxon>
        <taxon>Stappiaceae</taxon>
        <taxon>Stappia</taxon>
    </lineage>
</organism>
<protein>
    <submittedName>
        <fullName evidence="1">Methyltransferase domain-containing protein</fullName>
    </submittedName>
</protein>
<dbReference type="EMBL" id="JACEON010000012">
    <property type="protein sequence ID" value="MBA4612655.1"/>
    <property type="molecule type" value="Genomic_DNA"/>
</dbReference>
<evidence type="ECO:0000313" key="1">
    <source>
        <dbReference type="EMBL" id="MBA4612655.1"/>
    </source>
</evidence>
<name>A0A838XQA3_9HYPH</name>
<dbReference type="InterPro" id="IPR029063">
    <property type="entry name" value="SAM-dependent_MTases_sf"/>
</dbReference>
<dbReference type="Gene3D" id="3.40.50.150">
    <property type="entry name" value="Vaccinia Virus protein VP39"/>
    <property type="match status" value="1"/>
</dbReference>
<keyword evidence="1" id="KW-0808">Transferase</keyword>
<keyword evidence="1" id="KW-0489">Methyltransferase</keyword>
<reference evidence="1 2" key="1">
    <citation type="submission" date="2020-07" db="EMBL/GenBank/DDBJ databases">
        <authorList>
            <person name="Li M."/>
        </authorList>
    </citation>
    <scope>NUCLEOTIDE SEQUENCE [LARGE SCALE GENOMIC DNA]</scope>
    <source>
        <strain evidence="1 2">DSM 23284</strain>
    </source>
</reference>